<dbReference type="EMBL" id="CP009355">
    <property type="protein sequence ID" value="AIW15887.1"/>
    <property type="molecule type" value="Genomic_DNA"/>
</dbReference>
<evidence type="ECO:0000313" key="2">
    <source>
        <dbReference type="EMBL" id="AIW15887.1"/>
    </source>
</evidence>
<dbReference type="InterPro" id="IPR003959">
    <property type="entry name" value="ATPase_AAA_core"/>
</dbReference>
<reference evidence="3 4" key="2">
    <citation type="journal article" date="2012" name="Int. J. Syst. Evol. Microbiol.">
        <title>Vibrio caribbeanicus sp. nov., isolated from the marine sponge Scleritoderma cyanea.</title>
        <authorList>
            <person name="Hoffmann M."/>
            <person name="Monday S.R."/>
            <person name="Allard M.W."/>
            <person name="Strain E.A."/>
            <person name="Whittaker P."/>
            <person name="Naum M."/>
            <person name="McCarthy P.J."/>
            <person name="Lopez J.V."/>
            <person name="Fischer M."/>
            <person name="Brown E.W."/>
        </authorList>
    </citation>
    <scope>NUCLEOTIDE SEQUENCE [LARGE SCALE GENOMIC DNA]</scope>
    <source>
        <strain evidence="3 4">ATCC 19109</strain>
    </source>
</reference>
<dbReference type="PANTHER" id="PTHR43581">
    <property type="entry name" value="ATP/GTP PHOSPHATASE"/>
    <property type="match status" value="1"/>
</dbReference>
<dbReference type="GO" id="GO:0005524">
    <property type="term" value="F:ATP binding"/>
    <property type="evidence" value="ECO:0007669"/>
    <property type="project" value="InterPro"/>
</dbReference>
<evidence type="ECO:0000313" key="3">
    <source>
        <dbReference type="EMBL" id="EGU57100.1"/>
    </source>
</evidence>
<dbReference type="eggNOG" id="COG4637">
    <property type="taxonomic scope" value="Bacteria"/>
</dbReference>
<dbReference type="Pfam" id="PF13304">
    <property type="entry name" value="AAA_21"/>
    <property type="match status" value="1"/>
</dbReference>
<protein>
    <submittedName>
        <fullName evidence="3">Phage protein</fullName>
    </submittedName>
</protein>
<evidence type="ECO:0000313" key="4">
    <source>
        <dbReference type="Proteomes" id="UP000003836"/>
    </source>
</evidence>
<dbReference type="InterPro" id="IPR051396">
    <property type="entry name" value="Bact_Antivir_Def_Nuclease"/>
</dbReference>
<dbReference type="PATRIC" id="fig|1051646.9.peg.3405"/>
<reference evidence="3" key="1">
    <citation type="submission" date="2011-08" db="EMBL/GenBank/DDBJ databases">
        <authorList>
            <person name="Hoffman M."/>
            <person name="Strain E.A."/>
            <person name="Brown E."/>
            <person name="Allard M.W."/>
        </authorList>
    </citation>
    <scope>NUCLEOTIDE SEQUENCE</scope>
    <source>
        <strain evidence="3">ATCC 19109</strain>
    </source>
</reference>
<dbReference type="Proteomes" id="UP000030071">
    <property type="component" value="Chromosome 2"/>
</dbReference>
<dbReference type="KEGG" id="vtu:IX91_17455"/>
<evidence type="ECO:0000259" key="1">
    <source>
        <dbReference type="Pfam" id="PF13304"/>
    </source>
</evidence>
<dbReference type="GO" id="GO:0016887">
    <property type="term" value="F:ATP hydrolysis activity"/>
    <property type="evidence" value="ECO:0007669"/>
    <property type="project" value="InterPro"/>
</dbReference>
<dbReference type="Proteomes" id="UP000003836">
    <property type="component" value="Unassembled WGS sequence"/>
</dbReference>
<dbReference type="SUPFAM" id="SSF52540">
    <property type="entry name" value="P-loop containing nucleoside triphosphate hydrolases"/>
    <property type="match status" value="1"/>
</dbReference>
<dbReference type="GeneID" id="23446519"/>
<dbReference type="InterPro" id="IPR027417">
    <property type="entry name" value="P-loop_NTPase"/>
</dbReference>
<dbReference type="STRING" id="1051646.IX91_17455"/>
<keyword evidence="4" id="KW-1185">Reference proteome</keyword>
<reference evidence="2 5" key="3">
    <citation type="submission" date="2014-08" db="EMBL/GenBank/DDBJ databases">
        <title>First Complete Genome Sequence of the Shellfish Pathogen Vibrio tubiashii.</title>
        <authorList>
            <person name="Richards G.P."/>
            <person name="Needleman D.S."/>
            <person name="Watson M.A."/>
            <person name="Bono J.L."/>
        </authorList>
    </citation>
    <scope>NUCLEOTIDE SEQUENCE [LARGE SCALE GENOMIC DNA]</scope>
    <source>
        <strain evidence="2 5">ATCC 19109</strain>
    </source>
</reference>
<dbReference type="HOGENOM" id="CLU_028965_2_0_6"/>
<dbReference type="RefSeq" id="WP_004743998.1">
    <property type="nucleotide sequence ID" value="NZ_AFWI01000090.1"/>
</dbReference>
<dbReference type="AlphaFoldDB" id="F9T3B6"/>
<dbReference type="Gene3D" id="3.40.50.300">
    <property type="entry name" value="P-loop containing nucleotide triphosphate hydrolases"/>
    <property type="match status" value="1"/>
</dbReference>
<sequence>MRIYYHGQGTWQTPSGLATEPNLLALNGNDWDDYGTKTTLNAKLYFDGQVVDFDFHIKVLIEGSDYTASTLNEMKAAGWDGFFPIVGCNYISLPSDIEFYAIVESKLGTDKAIELLTELKDAGLLKNVIKDESITPLLDSDEFTNSLLRESGATKSFKDGWRIFDGSSMEIYNFNLNLLSKDKRVKAVPFRFESSILPYDINVLIGPNGIGKSYSIKSLVEYWLKTGIGDLEKLKESGHQPFDKVPNFRNMILVSYSPFEEFELDLNQHNLQDKQAYTYFGFRHKKADGAIGINRNLPVYHSGLSIIKAIYDDAKLNFVKDRVQKYSTIHSALRTAFEFDKLALEIKDLSKLGVASLAAETIDGKQFLPLSPDIVEYVSEEKLKEACDLEKGVIFLKEGDLCTLSSGQRLFTYIAINVVGELKQNSLVVIDEPELFLHPTLEIEFVSLLKTVLAPFKSKAILATHSLAVVREVPSKCVHIFRDEGYGLDVVSPPFETFGGDMQRISSYVFGDKSVTKPFEDFLADQATKYTSEQLIELLGEEINEEMTMSILRLGRKH</sequence>
<name>F9T3B6_9VIBR</name>
<evidence type="ECO:0000313" key="5">
    <source>
        <dbReference type="Proteomes" id="UP000030071"/>
    </source>
</evidence>
<dbReference type="PANTHER" id="PTHR43581:SF4">
    <property type="entry name" value="ATP_GTP PHOSPHATASE"/>
    <property type="match status" value="1"/>
</dbReference>
<feature type="domain" description="ATPase AAA-type core" evidence="1">
    <location>
        <begin position="353"/>
        <end position="470"/>
    </location>
</feature>
<organism evidence="2 5">
    <name type="scientific">Vibrio tubiashii ATCC 19109</name>
    <dbReference type="NCBI Taxonomy" id="1051646"/>
    <lineage>
        <taxon>Bacteria</taxon>
        <taxon>Pseudomonadati</taxon>
        <taxon>Pseudomonadota</taxon>
        <taxon>Gammaproteobacteria</taxon>
        <taxon>Vibrionales</taxon>
        <taxon>Vibrionaceae</taxon>
        <taxon>Vibrio</taxon>
        <taxon>Vibrio oreintalis group</taxon>
    </lineage>
</organism>
<accession>F9T3B6</accession>
<proteinExistence type="predicted"/>
<gene>
    <name evidence="2" type="ORF">IX91_17455</name>
    <name evidence="3" type="ORF">VITU9109_00575</name>
</gene>
<dbReference type="EMBL" id="AFWI01000090">
    <property type="protein sequence ID" value="EGU57100.1"/>
    <property type="molecule type" value="Genomic_DNA"/>
</dbReference>